<proteinExistence type="predicted"/>
<organism evidence="2 3">
    <name type="scientific">Zea mays</name>
    <name type="common">Maize</name>
    <dbReference type="NCBI Taxonomy" id="4577"/>
    <lineage>
        <taxon>Eukaryota</taxon>
        <taxon>Viridiplantae</taxon>
        <taxon>Streptophyta</taxon>
        <taxon>Embryophyta</taxon>
        <taxon>Tracheophyta</taxon>
        <taxon>Spermatophyta</taxon>
        <taxon>Magnoliopsida</taxon>
        <taxon>Liliopsida</taxon>
        <taxon>Poales</taxon>
        <taxon>Poaceae</taxon>
        <taxon>PACMAD clade</taxon>
        <taxon>Panicoideae</taxon>
        <taxon>Andropogonodae</taxon>
        <taxon>Andropogoneae</taxon>
        <taxon>Tripsacinae</taxon>
        <taxon>Zea</taxon>
    </lineage>
</organism>
<dbReference type="AlphaFoldDB" id="A0A804N402"/>
<evidence type="ECO:0000313" key="2">
    <source>
        <dbReference type="EnsemblPlants" id="Zm00001eb133210_P002"/>
    </source>
</evidence>
<gene>
    <name evidence="2" type="primary">LOC100193153</name>
</gene>
<reference evidence="2" key="3">
    <citation type="submission" date="2021-05" db="UniProtKB">
        <authorList>
            <consortium name="EnsemblPlants"/>
        </authorList>
    </citation>
    <scope>IDENTIFICATION</scope>
    <source>
        <strain evidence="2">cv. B73</strain>
    </source>
</reference>
<evidence type="ECO:0000313" key="3">
    <source>
        <dbReference type="Proteomes" id="UP000007305"/>
    </source>
</evidence>
<dbReference type="InterPro" id="IPR056224">
    <property type="entry name" value="FIGL1_N"/>
</dbReference>
<dbReference type="Pfam" id="PF24347">
    <property type="entry name" value="FIGL1_N"/>
    <property type="match status" value="1"/>
</dbReference>
<protein>
    <recommendedName>
        <fullName evidence="1">FIGL1 N-terminal domain-containing protein</fullName>
    </recommendedName>
</protein>
<sequence>MAEPPLAAGCTTNWRREADERLRRLHSLLFGADAALEHGDATVAQALALRLLGFLDSQALAAGAGPEDAAFVAPIRTAASARLAAASRARASDSDRAAFELARTDVGCVFANQGDNNVERIQRSKYFQALLQKSKANVSEQRNATCQEFSVQWAPCVDESQAEMENEKLSIRASKLMMQTKLTSLYSKQVKIVTGGMLTWTLRRMRNPMGNCRMQSGNIQGSEVLYLRLQILHQVMMKLMLLPMSLRLPRE</sequence>
<evidence type="ECO:0000259" key="1">
    <source>
        <dbReference type="Pfam" id="PF24347"/>
    </source>
</evidence>
<reference evidence="2" key="2">
    <citation type="submission" date="2019-07" db="EMBL/GenBank/DDBJ databases">
        <authorList>
            <person name="Seetharam A."/>
            <person name="Woodhouse M."/>
            <person name="Cannon E."/>
        </authorList>
    </citation>
    <scope>NUCLEOTIDE SEQUENCE [LARGE SCALE GENOMIC DNA]</scope>
    <source>
        <strain evidence="2">cv. B73</strain>
    </source>
</reference>
<dbReference type="Proteomes" id="UP000007305">
    <property type="component" value="Chromosome 3"/>
</dbReference>
<dbReference type="Gramene" id="Zm00001eb133210_T002">
    <property type="protein sequence ID" value="Zm00001eb133210_P002"/>
    <property type="gene ID" value="Zm00001eb133210"/>
</dbReference>
<dbReference type="EnsemblPlants" id="Zm00001eb133210_T002">
    <property type="protein sequence ID" value="Zm00001eb133210_P002"/>
    <property type="gene ID" value="Zm00001eb133210"/>
</dbReference>
<accession>A0A804N402</accession>
<name>A0A804N402_MAIZE</name>
<keyword evidence="3" id="KW-1185">Reference proteome</keyword>
<feature type="domain" description="FIGL1 N-terminal" evidence="1">
    <location>
        <begin position="12"/>
        <end position="89"/>
    </location>
</feature>
<reference evidence="3" key="1">
    <citation type="submission" date="2015-12" db="EMBL/GenBank/DDBJ databases">
        <title>Update maize B73 reference genome by single molecule sequencing technologies.</title>
        <authorList>
            <consortium name="Maize Genome Sequencing Project"/>
            <person name="Ware D."/>
        </authorList>
    </citation>
    <scope>NUCLEOTIDE SEQUENCE [LARGE SCALE GENOMIC DNA]</scope>
    <source>
        <strain evidence="3">cv. B73</strain>
    </source>
</reference>